<proteinExistence type="predicted"/>
<dbReference type="PANTHER" id="PTHR24379">
    <property type="entry name" value="KRAB AND ZINC FINGER DOMAIN-CONTAINING"/>
    <property type="match status" value="1"/>
</dbReference>
<dbReference type="Gene3D" id="3.30.160.60">
    <property type="entry name" value="Classic Zinc Finger"/>
    <property type="match status" value="5"/>
</dbReference>
<evidence type="ECO:0000256" key="4">
    <source>
        <dbReference type="ARBA" id="ARBA00022833"/>
    </source>
</evidence>
<organism evidence="7 8">
    <name type="scientific">Araneus ventricosus</name>
    <name type="common">Orbweaver spider</name>
    <name type="synonym">Epeira ventricosa</name>
    <dbReference type="NCBI Taxonomy" id="182803"/>
    <lineage>
        <taxon>Eukaryota</taxon>
        <taxon>Metazoa</taxon>
        <taxon>Ecdysozoa</taxon>
        <taxon>Arthropoda</taxon>
        <taxon>Chelicerata</taxon>
        <taxon>Arachnida</taxon>
        <taxon>Araneae</taxon>
        <taxon>Araneomorphae</taxon>
        <taxon>Entelegynae</taxon>
        <taxon>Araneoidea</taxon>
        <taxon>Araneidae</taxon>
        <taxon>Araneus</taxon>
    </lineage>
</organism>
<feature type="domain" description="C2H2-type" evidence="6">
    <location>
        <begin position="212"/>
        <end position="239"/>
    </location>
</feature>
<dbReference type="PANTHER" id="PTHR24379:SF121">
    <property type="entry name" value="C2H2-TYPE DOMAIN-CONTAINING PROTEIN"/>
    <property type="match status" value="1"/>
</dbReference>
<dbReference type="InterPro" id="IPR013087">
    <property type="entry name" value="Znf_C2H2_type"/>
</dbReference>
<evidence type="ECO:0000256" key="1">
    <source>
        <dbReference type="ARBA" id="ARBA00022723"/>
    </source>
</evidence>
<accession>A0A4Y2KM70</accession>
<dbReference type="PROSITE" id="PS50157">
    <property type="entry name" value="ZINC_FINGER_C2H2_2"/>
    <property type="match status" value="7"/>
</dbReference>
<keyword evidence="3 5" id="KW-0863">Zinc-finger</keyword>
<evidence type="ECO:0000313" key="8">
    <source>
        <dbReference type="Proteomes" id="UP000499080"/>
    </source>
</evidence>
<dbReference type="InterPro" id="IPR036236">
    <property type="entry name" value="Znf_C2H2_sf"/>
</dbReference>
<sequence>MIDPSFGTSSTAKDFLEEPCFSRTQPSYLDLERTVSFDRIAGHSMDLERLEAEVVDVASPIQSDCEPAEEIEIKNLSDEEQETNQMTPRTVRLKEISGYPCYKCNTFFTSINSLEDHWKTHHTDCNYKHQCPECSYSTEIITDICKHMHIHSGEKVYTCPHCPRKFTQKSHLHSHLFQHTGEKRFSCNFCKKQFVEKRKFTRHLSKHTEKRFRCPDCSKSFSFKYDMKVHRKSHTQEKPYNCSYCESKFTSSGSLAKHIACRHTKVFPHTCTLCGLGYNTLKSLKRHSKKKHSKTGN</sequence>
<evidence type="ECO:0000256" key="2">
    <source>
        <dbReference type="ARBA" id="ARBA00022737"/>
    </source>
</evidence>
<dbReference type="AlphaFoldDB" id="A0A4Y2KM70"/>
<evidence type="ECO:0000256" key="3">
    <source>
        <dbReference type="ARBA" id="ARBA00022771"/>
    </source>
</evidence>
<dbReference type="PROSITE" id="PS00028">
    <property type="entry name" value="ZINC_FINGER_C2H2_1"/>
    <property type="match status" value="5"/>
</dbReference>
<feature type="domain" description="C2H2-type" evidence="6">
    <location>
        <begin position="129"/>
        <end position="156"/>
    </location>
</feature>
<dbReference type="SUPFAM" id="SSF57667">
    <property type="entry name" value="beta-beta-alpha zinc fingers"/>
    <property type="match status" value="2"/>
</dbReference>
<keyword evidence="2" id="KW-0677">Repeat</keyword>
<dbReference type="GO" id="GO:0008270">
    <property type="term" value="F:zinc ion binding"/>
    <property type="evidence" value="ECO:0007669"/>
    <property type="project" value="UniProtKB-KW"/>
</dbReference>
<name>A0A4Y2KM70_ARAVE</name>
<keyword evidence="1" id="KW-0479">Metal-binding</keyword>
<dbReference type="EMBL" id="BGPR01004796">
    <property type="protein sequence ID" value="GBN03435.1"/>
    <property type="molecule type" value="Genomic_DNA"/>
</dbReference>
<dbReference type="Pfam" id="PF00096">
    <property type="entry name" value="zf-C2H2"/>
    <property type="match status" value="3"/>
</dbReference>
<feature type="domain" description="C2H2-type" evidence="6">
    <location>
        <begin position="157"/>
        <end position="184"/>
    </location>
</feature>
<dbReference type="SMART" id="SM00355">
    <property type="entry name" value="ZnF_C2H2"/>
    <property type="match status" value="7"/>
</dbReference>
<evidence type="ECO:0000256" key="5">
    <source>
        <dbReference type="PROSITE-ProRule" id="PRU00042"/>
    </source>
</evidence>
<feature type="domain" description="C2H2-type" evidence="6">
    <location>
        <begin position="99"/>
        <end position="121"/>
    </location>
</feature>
<keyword evidence="4" id="KW-0862">Zinc</keyword>
<dbReference type="OrthoDB" id="9439254at2759"/>
<evidence type="ECO:0000259" key="6">
    <source>
        <dbReference type="PROSITE" id="PS50157"/>
    </source>
</evidence>
<evidence type="ECO:0000313" key="7">
    <source>
        <dbReference type="EMBL" id="GBN03435.1"/>
    </source>
</evidence>
<comment type="caution">
    <text evidence="7">The sequence shown here is derived from an EMBL/GenBank/DDBJ whole genome shotgun (WGS) entry which is preliminary data.</text>
</comment>
<keyword evidence="8" id="KW-1185">Reference proteome</keyword>
<gene>
    <name evidence="7" type="primary">XFIN_5</name>
    <name evidence="7" type="ORF">AVEN_65358_1</name>
</gene>
<feature type="domain" description="C2H2-type" evidence="6">
    <location>
        <begin position="240"/>
        <end position="268"/>
    </location>
</feature>
<dbReference type="Proteomes" id="UP000499080">
    <property type="component" value="Unassembled WGS sequence"/>
</dbReference>
<feature type="domain" description="C2H2-type" evidence="6">
    <location>
        <begin position="269"/>
        <end position="297"/>
    </location>
</feature>
<dbReference type="FunFam" id="3.30.160.60:FF:000100">
    <property type="entry name" value="Zinc finger 45-like"/>
    <property type="match status" value="3"/>
</dbReference>
<protein>
    <submittedName>
        <fullName evidence="7">Zinc finger protein Xfin</fullName>
    </submittedName>
</protein>
<reference evidence="7 8" key="1">
    <citation type="journal article" date="2019" name="Sci. Rep.">
        <title>Orb-weaving spider Araneus ventricosus genome elucidates the spidroin gene catalogue.</title>
        <authorList>
            <person name="Kono N."/>
            <person name="Nakamura H."/>
            <person name="Ohtoshi R."/>
            <person name="Moran D.A.P."/>
            <person name="Shinohara A."/>
            <person name="Yoshida Y."/>
            <person name="Fujiwara M."/>
            <person name="Mori M."/>
            <person name="Tomita M."/>
            <person name="Arakawa K."/>
        </authorList>
    </citation>
    <scope>NUCLEOTIDE SEQUENCE [LARGE SCALE GENOMIC DNA]</scope>
</reference>
<feature type="domain" description="C2H2-type" evidence="6">
    <location>
        <begin position="185"/>
        <end position="212"/>
    </location>
</feature>